<evidence type="ECO:0000313" key="2">
    <source>
        <dbReference type="EMBL" id="KAK7467553.1"/>
    </source>
</evidence>
<dbReference type="Proteomes" id="UP001498398">
    <property type="component" value="Unassembled WGS sequence"/>
</dbReference>
<gene>
    <name evidence="2" type="ORF">VKT23_004606</name>
</gene>
<accession>A0ABR1JZ36</accession>
<keyword evidence="3" id="KW-1185">Reference proteome</keyword>
<reference evidence="2 3" key="1">
    <citation type="submission" date="2024-01" db="EMBL/GenBank/DDBJ databases">
        <title>A draft genome for the cacao thread blight pathogen Marasmiellus scandens.</title>
        <authorList>
            <person name="Baruah I.K."/>
            <person name="Leung J."/>
            <person name="Bukari Y."/>
            <person name="Amoako-Attah I."/>
            <person name="Meinhardt L.W."/>
            <person name="Bailey B.A."/>
            <person name="Cohen S.P."/>
        </authorList>
    </citation>
    <scope>NUCLEOTIDE SEQUENCE [LARGE SCALE GENOMIC DNA]</scope>
    <source>
        <strain evidence="2 3">GH-19</strain>
    </source>
</reference>
<feature type="compositionally biased region" description="Basic and acidic residues" evidence="1">
    <location>
        <begin position="52"/>
        <end position="67"/>
    </location>
</feature>
<organism evidence="2 3">
    <name type="scientific">Marasmiellus scandens</name>
    <dbReference type="NCBI Taxonomy" id="2682957"/>
    <lineage>
        <taxon>Eukaryota</taxon>
        <taxon>Fungi</taxon>
        <taxon>Dikarya</taxon>
        <taxon>Basidiomycota</taxon>
        <taxon>Agaricomycotina</taxon>
        <taxon>Agaricomycetes</taxon>
        <taxon>Agaricomycetidae</taxon>
        <taxon>Agaricales</taxon>
        <taxon>Marasmiineae</taxon>
        <taxon>Omphalotaceae</taxon>
        <taxon>Marasmiellus</taxon>
    </lineage>
</organism>
<dbReference type="EMBL" id="JBANRG010000004">
    <property type="protein sequence ID" value="KAK7467553.1"/>
    <property type="molecule type" value="Genomic_DNA"/>
</dbReference>
<sequence>MQVDSSSSSPLLPQFFSTLLSTSWFHSPSSLQIALRSYLPSAFSSSGICTDNLRHDQRSKSDSRDFPGHSASSLHDPRLLDPGTLSFFDRGCQGSDADEEGYG</sequence>
<evidence type="ECO:0000313" key="3">
    <source>
        <dbReference type="Proteomes" id="UP001498398"/>
    </source>
</evidence>
<proteinExistence type="predicted"/>
<evidence type="ECO:0000256" key="1">
    <source>
        <dbReference type="SAM" id="MobiDB-lite"/>
    </source>
</evidence>
<comment type="caution">
    <text evidence="2">The sequence shown here is derived from an EMBL/GenBank/DDBJ whole genome shotgun (WGS) entry which is preliminary data.</text>
</comment>
<feature type="region of interest" description="Disordered" evidence="1">
    <location>
        <begin position="45"/>
        <end position="103"/>
    </location>
</feature>
<name>A0ABR1JZ36_9AGAR</name>
<protein>
    <submittedName>
        <fullName evidence="2">Uncharacterized protein</fullName>
    </submittedName>
</protein>